<organism evidence="3">
    <name type="scientific">Gongylonema pulchrum</name>
    <dbReference type="NCBI Taxonomy" id="637853"/>
    <lineage>
        <taxon>Eukaryota</taxon>
        <taxon>Metazoa</taxon>
        <taxon>Ecdysozoa</taxon>
        <taxon>Nematoda</taxon>
        <taxon>Chromadorea</taxon>
        <taxon>Rhabditida</taxon>
        <taxon>Spirurina</taxon>
        <taxon>Spiruromorpha</taxon>
        <taxon>Spiruroidea</taxon>
        <taxon>Gongylonematidae</taxon>
        <taxon>Gongylonema</taxon>
    </lineage>
</organism>
<name>A0A183DZE7_9BILA</name>
<sequence>MAFSGVICEPTTTESNEYDSLSEKSLDLSEEYADELEIGPADAFVVEEVVDKCFVCFGPLFFNSFRISFITVKKVE</sequence>
<evidence type="ECO:0000313" key="2">
    <source>
        <dbReference type="Proteomes" id="UP000271098"/>
    </source>
</evidence>
<keyword evidence="2" id="KW-1185">Reference proteome</keyword>
<protein>
    <submittedName>
        <fullName evidence="3">Ovule protein</fullName>
    </submittedName>
</protein>
<reference evidence="1 2" key="2">
    <citation type="submission" date="2018-11" db="EMBL/GenBank/DDBJ databases">
        <authorList>
            <consortium name="Pathogen Informatics"/>
        </authorList>
    </citation>
    <scope>NUCLEOTIDE SEQUENCE [LARGE SCALE GENOMIC DNA]</scope>
</reference>
<evidence type="ECO:0000313" key="3">
    <source>
        <dbReference type="WBParaSite" id="GPUH_0001410301-mRNA-1"/>
    </source>
</evidence>
<dbReference type="Proteomes" id="UP000271098">
    <property type="component" value="Unassembled WGS sequence"/>
</dbReference>
<evidence type="ECO:0000313" key="1">
    <source>
        <dbReference type="EMBL" id="VDN23544.1"/>
    </source>
</evidence>
<accession>A0A183DZE7</accession>
<proteinExistence type="predicted"/>
<reference evidence="3" key="1">
    <citation type="submission" date="2016-06" db="UniProtKB">
        <authorList>
            <consortium name="WormBaseParasite"/>
        </authorList>
    </citation>
    <scope>IDENTIFICATION</scope>
</reference>
<dbReference type="AlphaFoldDB" id="A0A183DZE7"/>
<dbReference type="WBParaSite" id="GPUH_0001410301-mRNA-1">
    <property type="protein sequence ID" value="GPUH_0001410301-mRNA-1"/>
    <property type="gene ID" value="GPUH_0001410301"/>
</dbReference>
<dbReference type="EMBL" id="UYRT01080872">
    <property type="protein sequence ID" value="VDN23544.1"/>
    <property type="molecule type" value="Genomic_DNA"/>
</dbReference>
<gene>
    <name evidence="1" type="ORF">GPUH_LOCUS14090</name>
</gene>